<accession>A0A5N6QRK4</accession>
<protein>
    <submittedName>
        <fullName evidence="3">Uncharacterized protein</fullName>
    </submittedName>
</protein>
<organism evidence="3 4">
    <name type="scientific">Carpinus fangiana</name>
    <dbReference type="NCBI Taxonomy" id="176857"/>
    <lineage>
        <taxon>Eukaryota</taxon>
        <taxon>Viridiplantae</taxon>
        <taxon>Streptophyta</taxon>
        <taxon>Embryophyta</taxon>
        <taxon>Tracheophyta</taxon>
        <taxon>Spermatophyta</taxon>
        <taxon>Magnoliopsida</taxon>
        <taxon>eudicotyledons</taxon>
        <taxon>Gunneridae</taxon>
        <taxon>Pentapetalae</taxon>
        <taxon>rosids</taxon>
        <taxon>fabids</taxon>
        <taxon>Fagales</taxon>
        <taxon>Betulaceae</taxon>
        <taxon>Carpinus</taxon>
    </lineage>
</organism>
<reference evidence="3 4" key="1">
    <citation type="submission" date="2019-06" db="EMBL/GenBank/DDBJ databases">
        <title>A chromosomal-level reference genome of Carpinus fangiana (Coryloideae, Betulaceae).</title>
        <authorList>
            <person name="Yang X."/>
            <person name="Wang Z."/>
            <person name="Zhang L."/>
            <person name="Hao G."/>
            <person name="Liu J."/>
            <person name="Yang Y."/>
        </authorList>
    </citation>
    <scope>NUCLEOTIDE SEQUENCE [LARGE SCALE GENOMIC DNA]</scope>
    <source>
        <strain evidence="3">Cfa_2016G</strain>
        <tissue evidence="3">Leaf</tissue>
    </source>
</reference>
<keyword evidence="2" id="KW-1133">Transmembrane helix</keyword>
<dbReference type="AlphaFoldDB" id="A0A5N6QRK4"/>
<keyword evidence="2" id="KW-0812">Transmembrane</keyword>
<feature type="compositionally biased region" description="Acidic residues" evidence="1">
    <location>
        <begin position="144"/>
        <end position="153"/>
    </location>
</feature>
<dbReference type="OrthoDB" id="1752350at2759"/>
<dbReference type="Proteomes" id="UP000327013">
    <property type="component" value="Chromosome 2"/>
</dbReference>
<evidence type="ECO:0000313" key="4">
    <source>
        <dbReference type="Proteomes" id="UP000327013"/>
    </source>
</evidence>
<feature type="transmembrane region" description="Helical" evidence="2">
    <location>
        <begin position="387"/>
        <end position="407"/>
    </location>
</feature>
<evidence type="ECO:0000256" key="1">
    <source>
        <dbReference type="SAM" id="MobiDB-lite"/>
    </source>
</evidence>
<dbReference type="EMBL" id="CM017322">
    <property type="protein sequence ID" value="KAE8008773.1"/>
    <property type="molecule type" value="Genomic_DNA"/>
</dbReference>
<gene>
    <name evidence="3" type="ORF">FH972_005251</name>
</gene>
<proteinExistence type="predicted"/>
<evidence type="ECO:0000313" key="3">
    <source>
        <dbReference type="EMBL" id="KAE8008773.1"/>
    </source>
</evidence>
<feature type="transmembrane region" description="Helical" evidence="2">
    <location>
        <begin position="427"/>
        <end position="453"/>
    </location>
</feature>
<sequence length="728" mass="83711">MAVENSVLFKAGPGSVFFFIERLALLDRIFIHNHAWWTIYSFLPRNWFTFKAVFQTTEITAESADYHSERGYLFLIDRVAAIFLALSYWNLSFWNIALGLFVLSNVGFTIIFMEQNFDARIVSRVGTSNSTETEGEELVKERAETEDEDEESLQTDKNSDSRRTEEDQEGLETGKVKNFMSCFDQQLLLDVLFNLRSREMMFFMKRTPILLYLLTSRSFPLSFAIFVWYSSLLCLLSLITSQLAVHPTPIGTEYMFWIERTAMAFSGIYYVYGSHVSCWYLAICLFSLCNAVNIINLVAPEKAGRVVHEIISLCSPTCSSREISKGEELVKEQAEEEDKDDSDCCEMDDQEDQEAEKRLQIAILLIPFEQILMSSVLVYLTGSLSAWESATFFCLFVFICILGEHFFPNDHYLSFIDRVSSSLLGVLYFTGSRCFVGFAIHLIIIILSDVLFIKNEIGKKEWKEVQKNIDLCSKTCSPNPNPSEISDHEGEDDPQQGDQEAAEVKENDCCDALLAETLVEILLLQENILDHEETDDHELPTAAATLDKKLWMEIKSKFEGETEVKYNEHCYEQHSQRESETGKTDSIFGNPWKYYKEKCRKLEEEKSDLLKKLQVADSVYEHDQGVLHNFELHCRRWEEERNANASKLHAATECSESYRARLRDSEEVCLTLRVQNAELVAELNMATSTAHLFRQEFLFLEEQREELTAALSKATTAADLYRTLLHNV</sequence>
<evidence type="ECO:0000256" key="2">
    <source>
        <dbReference type="SAM" id="Phobius"/>
    </source>
</evidence>
<name>A0A5N6QRK4_9ROSI</name>
<keyword evidence="4" id="KW-1185">Reference proteome</keyword>
<feature type="transmembrane region" description="Helical" evidence="2">
    <location>
        <begin position="209"/>
        <end position="239"/>
    </location>
</feature>
<feature type="region of interest" description="Disordered" evidence="1">
    <location>
        <begin position="476"/>
        <end position="502"/>
    </location>
</feature>
<feature type="transmembrane region" description="Helical" evidence="2">
    <location>
        <begin position="279"/>
        <end position="299"/>
    </location>
</feature>
<keyword evidence="2" id="KW-0472">Membrane</keyword>
<feature type="transmembrane region" description="Helical" evidence="2">
    <location>
        <begin position="96"/>
        <end position="113"/>
    </location>
</feature>
<feature type="region of interest" description="Disordered" evidence="1">
    <location>
        <begin position="132"/>
        <end position="171"/>
    </location>
</feature>
<feature type="transmembrane region" description="Helical" evidence="2">
    <location>
        <begin position="359"/>
        <end position="380"/>
    </location>
</feature>